<evidence type="ECO:0000313" key="3">
    <source>
        <dbReference type="Proteomes" id="UP000198634"/>
    </source>
</evidence>
<gene>
    <name evidence="2" type="ORF">SAMN04488092_10999</name>
</gene>
<protein>
    <recommendedName>
        <fullName evidence="1">Putative DNA-binding domain-containing protein</fullName>
    </recommendedName>
</protein>
<evidence type="ECO:0000259" key="1">
    <source>
        <dbReference type="Pfam" id="PF09836"/>
    </source>
</evidence>
<dbReference type="InterPro" id="IPR044922">
    <property type="entry name" value="DUF2063_N_sf"/>
</dbReference>
<dbReference type="RefSeq" id="WP_090270266.1">
    <property type="nucleotide sequence ID" value="NZ_FOEP01000009.1"/>
</dbReference>
<evidence type="ECO:0000313" key="2">
    <source>
        <dbReference type="EMBL" id="SEQ61021.1"/>
    </source>
</evidence>
<dbReference type="EMBL" id="FOEP01000009">
    <property type="protein sequence ID" value="SEQ61021.1"/>
    <property type="molecule type" value="Genomic_DNA"/>
</dbReference>
<accession>A0A1H9HF98</accession>
<feature type="domain" description="Putative DNA-binding" evidence="1">
    <location>
        <begin position="4"/>
        <end position="94"/>
    </location>
</feature>
<organism evidence="2 3">
    <name type="scientific">Thalassovita taeanensis</name>
    <dbReference type="NCBI Taxonomy" id="657014"/>
    <lineage>
        <taxon>Bacteria</taxon>
        <taxon>Pseudomonadati</taxon>
        <taxon>Pseudomonadota</taxon>
        <taxon>Alphaproteobacteria</taxon>
        <taxon>Rhodobacterales</taxon>
        <taxon>Roseobacteraceae</taxon>
        <taxon>Thalassovita</taxon>
    </lineage>
</organism>
<dbReference type="Pfam" id="PF09836">
    <property type="entry name" value="DUF2063"/>
    <property type="match status" value="1"/>
</dbReference>
<keyword evidence="3" id="KW-1185">Reference proteome</keyword>
<dbReference type="STRING" id="657014.SAMN04488092_10999"/>
<reference evidence="2 3" key="1">
    <citation type="submission" date="2016-10" db="EMBL/GenBank/DDBJ databases">
        <authorList>
            <person name="de Groot N.N."/>
        </authorList>
    </citation>
    <scope>NUCLEOTIDE SEQUENCE [LARGE SCALE GENOMIC DNA]</scope>
    <source>
        <strain evidence="2 3">DSM 22007</strain>
    </source>
</reference>
<dbReference type="Gene3D" id="1.10.150.690">
    <property type="entry name" value="DUF2063"/>
    <property type="match status" value="1"/>
</dbReference>
<dbReference type="Proteomes" id="UP000198634">
    <property type="component" value="Unassembled WGS sequence"/>
</dbReference>
<name>A0A1H9HF98_9RHOB</name>
<dbReference type="AlphaFoldDB" id="A0A1H9HF98"/>
<dbReference type="OrthoDB" id="4146344at2"/>
<dbReference type="InterPro" id="IPR018640">
    <property type="entry name" value="DUF2063"/>
</dbReference>
<proteinExistence type="predicted"/>
<sequence>MTSQSIFRAALLDASVAVPAGLTDGAGRPAPKRFAVYRNNVAVSLTEALEAGFPAIARLLGADNFSIISGTYLRAHPPTSPLMMLYGADFPTFLAGVEPLAHLGYLPDVARLEYALRGAYHAADATPIDPATLPNQTHLPLAPATQLVRSDWPIFSIRARALSDDAPQPPVRPETVLITRPGFDPQAQIISPATADFITALLANTALDSAIDIALRTDADFDLTAALTMLLAQNAIISLTTEVPT</sequence>